<dbReference type="SMART" id="SM00839">
    <property type="entry name" value="ELFV_dehydrog"/>
    <property type="match status" value="1"/>
</dbReference>
<dbReference type="Gene3D" id="3.40.50.10860">
    <property type="entry name" value="Leucine Dehydrogenase, chain A, domain 1"/>
    <property type="match status" value="1"/>
</dbReference>
<evidence type="ECO:0000256" key="2">
    <source>
        <dbReference type="ARBA" id="ARBA00023002"/>
    </source>
</evidence>
<dbReference type="InterPro" id="IPR006095">
    <property type="entry name" value="Glu/Leu/Phe/Val/Trp_DH"/>
</dbReference>
<dbReference type="EMBL" id="MGIZ01000041">
    <property type="protein sequence ID" value="OGM98228.1"/>
    <property type="molecule type" value="Genomic_DNA"/>
</dbReference>
<feature type="non-terminal residue" evidence="5">
    <location>
        <position position="339"/>
    </location>
</feature>
<evidence type="ECO:0000313" key="6">
    <source>
        <dbReference type="Proteomes" id="UP000177594"/>
    </source>
</evidence>
<sequence length="339" mass="37432">MLPKDKLERLQWVCGYLKAPEWLFEELKGPKKVVKFKIRPIINGNRQTFEVIRVHYCNPHSTGARPYKGGIRYHPDVTVELMEVLGFDMTKKCALADLPFGGAKGGVIFNPTQHTPIGKRIITENMAQGLWANKVLGPDIDVPGPDVGTNSETMFWIYNKIGEWNGDFGLNIPNVAAIVTGKPIENDGCPGREDATARGGLIVLQEFLKLSDRLNGTITEKPRVIIQGFGNVGRNLAKLMPESQFNVIAVSDVRGGLYSSRGLNFDSISSYYDKYGTFCGFPEAEEISNDTLLLIDCDILIPAAIEDQITAENADRIKAQLVLELANEAVTACGYQLLK</sequence>
<dbReference type="InterPro" id="IPR036291">
    <property type="entry name" value="NAD(P)-bd_dom_sf"/>
</dbReference>
<dbReference type="PANTHER" id="PTHR11606">
    <property type="entry name" value="GLUTAMATE DEHYDROGENASE"/>
    <property type="match status" value="1"/>
</dbReference>
<organism evidence="5 6">
    <name type="scientific">Candidatus Yanofskybacteria bacterium RIFCSPHIGHO2_01_FULL_39_8b</name>
    <dbReference type="NCBI Taxonomy" id="1802659"/>
    <lineage>
        <taxon>Bacteria</taxon>
        <taxon>Candidatus Yanofskyibacteriota</taxon>
    </lineage>
</organism>
<evidence type="ECO:0000313" key="5">
    <source>
        <dbReference type="EMBL" id="OGM98228.1"/>
    </source>
</evidence>
<dbReference type="GO" id="GO:0006538">
    <property type="term" value="P:L-glutamate catabolic process"/>
    <property type="evidence" value="ECO:0007669"/>
    <property type="project" value="TreeGrafter"/>
</dbReference>
<feature type="domain" description="Glutamate/phenylalanine/leucine/valine/L-tryptophan dehydrogenase C-terminal" evidence="4">
    <location>
        <begin position="188"/>
        <end position="339"/>
    </location>
</feature>
<dbReference type="InterPro" id="IPR006096">
    <property type="entry name" value="Glu/Leu/Phe/Val/Trp_DH_C"/>
</dbReference>
<evidence type="ECO:0000256" key="3">
    <source>
        <dbReference type="RuleBase" id="RU004417"/>
    </source>
</evidence>
<comment type="caution">
    <text evidence="5">The sequence shown here is derived from an EMBL/GenBank/DDBJ whole genome shotgun (WGS) entry which is preliminary data.</text>
</comment>
<dbReference type="Proteomes" id="UP000177594">
    <property type="component" value="Unassembled WGS sequence"/>
</dbReference>
<dbReference type="SUPFAM" id="SSF51735">
    <property type="entry name" value="NAD(P)-binding Rossmann-fold domains"/>
    <property type="match status" value="1"/>
</dbReference>
<dbReference type="AlphaFoldDB" id="A0A1F8EDR8"/>
<gene>
    <name evidence="5" type="ORF">A2817_03640</name>
</gene>
<keyword evidence="2 3" id="KW-0560">Oxidoreductase</keyword>
<proteinExistence type="inferred from homology"/>
<comment type="similarity">
    <text evidence="1 3">Belongs to the Glu/Leu/Phe/Val dehydrogenases family.</text>
</comment>
<name>A0A1F8EDR8_9BACT</name>
<dbReference type="InterPro" id="IPR046346">
    <property type="entry name" value="Aminoacid_DH-like_N_sf"/>
</dbReference>
<dbReference type="Pfam" id="PF00208">
    <property type="entry name" value="ELFV_dehydrog"/>
    <property type="match status" value="1"/>
</dbReference>
<dbReference type="PRINTS" id="PR00082">
    <property type="entry name" value="GLFDHDRGNASE"/>
</dbReference>
<dbReference type="Gene3D" id="3.40.50.720">
    <property type="entry name" value="NAD(P)-binding Rossmann-like Domain"/>
    <property type="match status" value="1"/>
</dbReference>
<evidence type="ECO:0000256" key="1">
    <source>
        <dbReference type="ARBA" id="ARBA00006382"/>
    </source>
</evidence>
<dbReference type="PANTHER" id="PTHR11606:SF13">
    <property type="entry name" value="GLUTAMATE DEHYDROGENASE 1, MITOCHONDRIAL"/>
    <property type="match status" value="1"/>
</dbReference>
<protein>
    <recommendedName>
        <fullName evidence="4">Glutamate/phenylalanine/leucine/valine/L-tryptophan dehydrogenase C-terminal domain-containing protein</fullName>
    </recommendedName>
</protein>
<dbReference type="Pfam" id="PF02812">
    <property type="entry name" value="ELFV_dehydrog_N"/>
    <property type="match status" value="1"/>
</dbReference>
<dbReference type="PROSITE" id="PS00074">
    <property type="entry name" value="GLFV_DEHYDROGENASE"/>
    <property type="match status" value="1"/>
</dbReference>
<dbReference type="InterPro" id="IPR006097">
    <property type="entry name" value="Glu/Leu/Phe/Val/Trp_DH_dimer"/>
</dbReference>
<dbReference type="GO" id="GO:0004352">
    <property type="term" value="F:glutamate dehydrogenase (NAD+) activity"/>
    <property type="evidence" value="ECO:0007669"/>
    <property type="project" value="TreeGrafter"/>
</dbReference>
<reference evidence="5 6" key="1">
    <citation type="journal article" date="2016" name="Nat. Commun.">
        <title>Thousands of microbial genomes shed light on interconnected biogeochemical processes in an aquifer system.</title>
        <authorList>
            <person name="Anantharaman K."/>
            <person name="Brown C.T."/>
            <person name="Hug L.A."/>
            <person name="Sharon I."/>
            <person name="Castelle C.J."/>
            <person name="Probst A.J."/>
            <person name="Thomas B.C."/>
            <person name="Singh A."/>
            <person name="Wilkins M.J."/>
            <person name="Karaoz U."/>
            <person name="Brodie E.L."/>
            <person name="Williams K.H."/>
            <person name="Hubbard S.S."/>
            <person name="Banfield J.F."/>
        </authorList>
    </citation>
    <scope>NUCLEOTIDE SEQUENCE [LARGE SCALE GENOMIC DNA]</scope>
</reference>
<accession>A0A1F8EDR8</accession>
<evidence type="ECO:0000259" key="4">
    <source>
        <dbReference type="SMART" id="SM00839"/>
    </source>
</evidence>
<dbReference type="SUPFAM" id="SSF53223">
    <property type="entry name" value="Aminoacid dehydrogenase-like, N-terminal domain"/>
    <property type="match status" value="1"/>
</dbReference>
<dbReference type="InterPro" id="IPR033524">
    <property type="entry name" value="Glu/Leu/Phe/Val_DH_AS"/>
</dbReference>